<dbReference type="AlphaFoldDB" id="A0A2Z6EXM9"/>
<name>A0A2Z6EXM9_9BURK</name>
<dbReference type="Proteomes" id="UP000282597">
    <property type="component" value="Chromosome"/>
</dbReference>
<reference evidence="1 2" key="1">
    <citation type="journal article" date="2018" name="Microbes Environ.">
        <title>Comparative Genomic Insights into Endofungal Lifestyles of Two Bacterial Endosymbionts, Mycoavidus cysteinexigens and Burkholderia rhizoxinica.</title>
        <authorList>
            <person name="Sharmin D."/>
            <person name="Guo Y."/>
            <person name="Nishizawa T."/>
            <person name="Ohshima S."/>
            <person name="Sato Y."/>
            <person name="Takashima Y."/>
            <person name="Narisawa K."/>
            <person name="Ohta H."/>
        </authorList>
    </citation>
    <scope>NUCLEOTIDE SEQUENCE [LARGE SCALE GENOMIC DNA]</scope>
    <source>
        <strain evidence="1 2">B1-EB</strain>
    </source>
</reference>
<evidence type="ECO:0000313" key="2">
    <source>
        <dbReference type="Proteomes" id="UP000282597"/>
    </source>
</evidence>
<accession>A0A2Z6EXM9</accession>
<organism evidence="1 2">
    <name type="scientific">Mycoavidus cysteinexigens</name>
    <dbReference type="NCBI Taxonomy" id="1553431"/>
    <lineage>
        <taxon>Bacteria</taxon>
        <taxon>Pseudomonadati</taxon>
        <taxon>Pseudomonadota</taxon>
        <taxon>Betaproteobacteria</taxon>
        <taxon>Burkholderiales</taxon>
        <taxon>Burkholderiaceae</taxon>
        <taxon>Mycoavidus</taxon>
    </lineage>
</organism>
<evidence type="ECO:0000313" key="1">
    <source>
        <dbReference type="EMBL" id="BBE09865.1"/>
    </source>
</evidence>
<dbReference type="PIRSF" id="PIRSF019883">
    <property type="entry name" value="UCP019883"/>
    <property type="match status" value="1"/>
</dbReference>
<dbReference type="KEGG" id="mcys:MCB1EB_1704"/>
<dbReference type="InterPro" id="IPR016768">
    <property type="entry name" value="UCP019883"/>
</dbReference>
<proteinExistence type="predicted"/>
<gene>
    <name evidence="1" type="ORF">MCB1EB_1704</name>
</gene>
<dbReference type="Pfam" id="PF10993">
    <property type="entry name" value="DUF2818"/>
    <property type="match status" value="1"/>
</dbReference>
<protein>
    <submittedName>
        <fullName evidence="1">Uncharacterized protein</fullName>
    </submittedName>
</protein>
<sequence>MPIAGWFIVGLAWFSANVPFLNQRLFGVLPLSWVLAKGRKQIGWRLLELILLYFALGALSFLLEAQAGNVFVQSWPFYAVTFCFFLVLAFPGFVFCYLMKR</sequence>
<dbReference type="EMBL" id="AP018150">
    <property type="protein sequence ID" value="BBE09865.1"/>
    <property type="molecule type" value="Genomic_DNA"/>
</dbReference>
<keyword evidence="2" id="KW-1185">Reference proteome</keyword>
<dbReference type="RefSeq" id="WP_045365095.1">
    <property type="nucleotide sequence ID" value="NZ_AP018150.1"/>
</dbReference>